<dbReference type="Proteomes" id="UP000805193">
    <property type="component" value="Unassembled WGS sequence"/>
</dbReference>
<gene>
    <name evidence="1" type="ORF">HPB47_012225</name>
</gene>
<name>A0AC60NU22_IXOPE</name>
<evidence type="ECO:0000313" key="2">
    <source>
        <dbReference type="Proteomes" id="UP000805193"/>
    </source>
</evidence>
<reference evidence="1 2" key="1">
    <citation type="journal article" date="2020" name="Cell">
        <title>Large-Scale Comparative Analyses of Tick Genomes Elucidate Their Genetic Diversity and Vector Capacities.</title>
        <authorList>
            <consortium name="Tick Genome and Microbiome Consortium (TIGMIC)"/>
            <person name="Jia N."/>
            <person name="Wang J."/>
            <person name="Shi W."/>
            <person name="Du L."/>
            <person name="Sun Y."/>
            <person name="Zhan W."/>
            <person name="Jiang J.F."/>
            <person name="Wang Q."/>
            <person name="Zhang B."/>
            <person name="Ji P."/>
            <person name="Bell-Sakyi L."/>
            <person name="Cui X.M."/>
            <person name="Yuan T.T."/>
            <person name="Jiang B.G."/>
            <person name="Yang W.F."/>
            <person name="Lam T.T."/>
            <person name="Chang Q.C."/>
            <person name="Ding S.J."/>
            <person name="Wang X.J."/>
            <person name="Zhu J.G."/>
            <person name="Ruan X.D."/>
            <person name="Zhao L."/>
            <person name="Wei J.T."/>
            <person name="Ye R.Z."/>
            <person name="Que T.C."/>
            <person name="Du C.H."/>
            <person name="Zhou Y.H."/>
            <person name="Cheng J.X."/>
            <person name="Dai P.F."/>
            <person name="Guo W.B."/>
            <person name="Han X.H."/>
            <person name="Huang E.J."/>
            <person name="Li L.F."/>
            <person name="Wei W."/>
            <person name="Gao Y.C."/>
            <person name="Liu J.Z."/>
            <person name="Shao H.Z."/>
            <person name="Wang X."/>
            <person name="Wang C.C."/>
            <person name="Yang T.C."/>
            <person name="Huo Q.B."/>
            <person name="Li W."/>
            <person name="Chen H.Y."/>
            <person name="Chen S.E."/>
            <person name="Zhou L.G."/>
            <person name="Ni X.B."/>
            <person name="Tian J.H."/>
            <person name="Sheng Y."/>
            <person name="Liu T."/>
            <person name="Pan Y.S."/>
            <person name="Xia L.Y."/>
            <person name="Li J."/>
            <person name="Zhao F."/>
            <person name="Cao W.C."/>
        </authorList>
    </citation>
    <scope>NUCLEOTIDE SEQUENCE [LARGE SCALE GENOMIC DNA]</scope>
    <source>
        <strain evidence="1">Iper-2018</strain>
    </source>
</reference>
<accession>A0AC60NU22</accession>
<comment type="caution">
    <text evidence="1">The sequence shown here is derived from an EMBL/GenBank/DDBJ whole genome shotgun (WGS) entry which is preliminary data.</text>
</comment>
<evidence type="ECO:0000313" key="1">
    <source>
        <dbReference type="EMBL" id="KAG0410646.1"/>
    </source>
</evidence>
<protein>
    <submittedName>
        <fullName evidence="1">Uncharacterized protein</fullName>
    </submittedName>
</protein>
<proteinExistence type="predicted"/>
<organism evidence="1 2">
    <name type="scientific">Ixodes persulcatus</name>
    <name type="common">Taiga tick</name>
    <dbReference type="NCBI Taxonomy" id="34615"/>
    <lineage>
        <taxon>Eukaryota</taxon>
        <taxon>Metazoa</taxon>
        <taxon>Ecdysozoa</taxon>
        <taxon>Arthropoda</taxon>
        <taxon>Chelicerata</taxon>
        <taxon>Arachnida</taxon>
        <taxon>Acari</taxon>
        <taxon>Parasitiformes</taxon>
        <taxon>Ixodida</taxon>
        <taxon>Ixodoidea</taxon>
        <taxon>Ixodidae</taxon>
        <taxon>Ixodinae</taxon>
        <taxon>Ixodes</taxon>
    </lineage>
</organism>
<dbReference type="EMBL" id="JABSTQ010011502">
    <property type="protein sequence ID" value="KAG0410646.1"/>
    <property type="molecule type" value="Genomic_DNA"/>
</dbReference>
<feature type="non-terminal residue" evidence="1">
    <location>
        <position position="1"/>
    </location>
</feature>
<sequence length="89" mass="10284">NEGIENRHRTASVGFYIGDPCNLTCSRVLYHVFCNVTSRRCECRPEYPVNIRNRQCVKVYGEIAIVPVQVPTKPRVAQLQMFTERRSLV</sequence>
<keyword evidence="2" id="KW-1185">Reference proteome</keyword>